<protein>
    <recommendedName>
        <fullName evidence="4">NAD(P)-binding protein</fullName>
    </recommendedName>
</protein>
<keyword evidence="1" id="KW-0560">Oxidoreductase</keyword>
<dbReference type="Proteomes" id="UP001175211">
    <property type="component" value="Unassembled WGS sequence"/>
</dbReference>
<organism evidence="2 3">
    <name type="scientific">Armillaria tabescens</name>
    <name type="common">Ringless honey mushroom</name>
    <name type="synonym">Agaricus tabescens</name>
    <dbReference type="NCBI Taxonomy" id="1929756"/>
    <lineage>
        <taxon>Eukaryota</taxon>
        <taxon>Fungi</taxon>
        <taxon>Dikarya</taxon>
        <taxon>Basidiomycota</taxon>
        <taxon>Agaricomycotina</taxon>
        <taxon>Agaricomycetes</taxon>
        <taxon>Agaricomycetidae</taxon>
        <taxon>Agaricales</taxon>
        <taxon>Marasmiineae</taxon>
        <taxon>Physalacriaceae</taxon>
        <taxon>Desarmillaria</taxon>
    </lineage>
</organism>
<dbReference type="PANTHER" id="PTHR43157:SF31">
    <property type="entry name" value="PHOSPHATIDYLINOSITOL-GLYCAN BIOSYNTHESIS CLASS F PROTEIN"/>
    <property type="match status" value="1"/>
</dbReference>
<feature type="non-terminal residue" evidence="2">
    <location>
        <position position="1"/>
    </location>
</feature>
<evidence type="ECO:0000313" key="3">
    <source>
        <dbReference type="Proteomes" id="UP001175211"/>
    </source>
</evidence>
<evidence type="ECO:0000313" key="2">
    <source>
        <dbReference type="EMBL" id="KAK0458326.1"/>
    </source>
</evidence>
<dbReference type="SUPFAM" id="SSF51735">
    <property type="entry name" value="NAD(P)-binding Rossmann-fold domains"/>
    <property type="match status" value="1"/>
</dbReference>
<dbReference type="EMBL" id="JAUEPS010000018">
    <property type="protein sequence ID" value="KAK0458326.1"/>
    <property type="molecule type" value="Genomic_DNA"/>
</dbReference>
<dbReference type="RefSeq" id="XP_060330614.1">
    <property type="nucleotide sequence ID" value="XM_060467584.1"/>
</dbReference>
<reference evidence="2" key="1">
    <citation type="submission" date="2023-06" db="EMBL/GenBank/DDBJ databases">
        <authorList>
            <consortium name="Lawrence Berkeley National Laboratory"/>
            <person name="Ahrendt S."/>
            <person name="Sahu N."/>
            <person name="Indic B."/>
            <person name="Wong-Bajracharya J."/>
            <person name="Merenyi Z."/>
            <person name="Ke H.-M."/>
            <person name="Monk M."/>
            <person name="Kocsube S."/>
            <person name="Drula E."/>
            <person name="Lipzen A."/>
            <person name="Balint B."/>
            <person name="Henrissat B."/>
            <person name="Andreopoulos B."/>
            <person name="Martin F.M."/>
            <person name="Harder C.B."/>
            <person name="Rigling D."/>
            <person name="Ford K.L."/>
            <person name="Foster G.D."/>
            <person name="Pangilinan J."/>
            <person name="Papanicolaou A."/>
            <person name="Barry K."/>
            <person name="LaButti K."/>
            <person name="Viragh M."/>
            <person name="Koriabine M."/>
            <person name="Yan M."/>
            <person name="Riley R."/>
            <person name="Champramary S."/>
            <person name="Plett K.L."/>
            <person name="Tsai I.J."/>
            <person name="Slot J."/>
            <person name="Sipos G."/>
            <person name="Plett J."/>
            <person name="Nagy L.G."/>
            <person name="Grigoriev I.V."/>
        </authorList>
    </citation>
    <scope>NUCLEOTIDE SEQUENCE</scope>
    <source>
        <strain evidence="2">CCBAS 213</strain>
    </source>
</reference>
<sequence length="132" mass="14605">PAVVTADLSRKTLVPIGANAGLGFETAKRFAKVNPAQLVLTAKNEAKGEEAVARVLKETGYTNAGLWIIDVANFSSVIAFVDRAESEFDRLDILVENVGMTTWEYERQLEDWERTYVDCSSRNLAYLSKCAD</sequence>
<dbReference type="GO" id="GO:0016491">
    <property type="term" value="F:oxidoreductase activity"/>
    <property type="evidence" value="ECO:0007669"/>
    <property type="project" value="UniProtKB-KW"/>
</dbReference>
<name>A0AA39N4Y7_ARMTA</name>
<keyword evidence="3" id="KW-1185">Reference proteome</keyword>
<evidence type="ECO:0008006" key="4">
    <source>
        <dbReference type="Google" id="ProtNLM"/>
    </source>
</evidence>
<gene>
    <name evidence="2" type="ORF">EV420DRAFT_1270663</name>
</gene>
<proteinExistence type="predicted"/>
<accession>A0AA39N4Y7</accession>
<dbReference type="AlphaFoldDB" id="A0AA39N4Y7"/>
<dbReference type="InterPro" id="IPR002347">
    <property type="entry name" value="SDR_fam"/>
</dbReference>
<comment type="caution">
    <text evidence="2">The sequence shown here is derived from an EMBL/GenBank/DDBJ whole genome shotgun (WGS) entry which is preliminary data.</text>
</comment>
<dbReference type="PANTHER" id="PTHR43157">
    <property type="entry name" value="PHOSPHATIDYLINOSITOL-GLYCAN BIOSYNTHESIS CLASS F PROTEIN-RELATED"/>
    <property type="match status" value="1"/>
</dbReference>
<dbReference type="Pfam" id="PF00106">
    <property type="entry name" value="adh_short"/>
    <property type="match status" value="1"/>
</dbReference>
<dbReference type="Gene3D" id="3.40.50.720">
    <property type="entry name" value="NAD(P)-binding Rossmann-like Domain"/>
    <property type="match status" value="1"/>
</dbReference>
<evidence type="ECO:0000256" key="1">
    <source>
        <dbReference type="ARBA" id="ARBA00023002"/>
    </source>
</evidence>
<dbReference type="InterPro" id="IPR036291">
    <property type="entry name" value="NAD(P)-bd_dom_sf"/>
</dbReference>
<dbReference type="GeneID" id="85351132"/>